<dbReference type="HOGENOM" id="CLU_1733182_0_0_1"/>
<protein>
    <submittedName>
        <fullName evidence="2">Uncharacterized protein</fullName>
    </submittedName>
</protein>
<dbReference type="KEGG" id="crq:GCK72_011228"/>
<name>E3NK42_CAERE</name>
<proteinExistence type="predicted"/>
<organism evidence="3">
    <name type="scientific">Caenorhabditis remanei</name>
    <name type="common">Caenorhabditis vulgaris</name>
    <dbReference type="NCBI Taxonomy" id="31234"/>
    <lineage>
        <taxon>Eukaryota</taxon>
        <taxon>Metazoa</taxon>
        <taxon>Ecdysozoa</taxon>
        <taxon>Nematoda</taxon>
        <taxon>Chromadorea</taxon>
        <taxon>Rhabditida</taxon>
        <taxon>Rhabditina</taxon>
        <taxon>Rhabditomorpha</taxon>
        <taxon>Rhabditoidea</taxon>
        <taxon>Rhabditidae</taxon>
        <taxon>Peloderinae</taxon>
        <taxon>Caenorhabditis</taxon>
    </lineage>
</organism>
<evidence type="ECO:0000313" key="3">
    <source>
        <dbReference type="Proteomes" id="UP000008281"/>
    </source>
</evidence>
<feature type="signal peptide" evidence="1">
    <location>
        <begin position="1"/>
        <end position="16"/>
    </location>
</feature>
<reference evidence="2" key="1">
    <citation type="submission" date="2007-07" db="EMBL/GenBank/DDBJ databases">
        <title>PCAP assembly of the Caenorhabditis remanei genome.</title>
        <authorList>
            <consortium name="The Caenorhabditis remanei Sequencing Consortium"/>
            <person name="Wilson R.K."/>
        </authorList>
    </citation>
    <scope>NUCLEOTIDE SEQUENCE [LARGE SCALE GENOMIC DNA]</scope>
    <source>
        <strain evidence="2">PB4641</strain>
    </source>
</reference>
<dbReference type="AlphaFoldDB" id="E3NK42"/>
<evidence type="ECO:0000256" key="1">
    <source>
        <dbReference type="SAM" id="SignalP"/>
    </source>
</evidence>
<keyword evidence="1" id="KW-0732">Signal</keyword>
<evidence type="ECO:0000313" key="2">
    <source>
        <dbReference type="EMBL" id="EFP01871.1"/>
    </source>
</evidence>
<dbReference type="Proteomes" id="UP000008281">
    <property type="component" value="Unassembled WGS sequence"/>
</dbReference>
<accession>E3NK42</accession>
<gene>
    <name evidence="2" type="ORF">CRE_05272</name>
</gene>
<dbReference type="GeneID" id="9798007"/>
<keyword evidence="3" id="KW-1185">Reference proteome</keyword>
<sequence>MRFPLLLILLSALTTATIYRKNHSIRDVPPNYNCTGNNLMNCVAVESQLDMIRHAIYVKNWKLLEQLSEVPMTGEDDFPGNTLKSYYEITTVYTIPISVSKSMTAVVTVEQAGKRPRDAKIYMGKSKESLTGWNIYDFEWIP</sequence>
<dbReference type="CTD" id="9798007"/>
<feature type="chain" id="PRO_5003178800" evidence="1">
    <location>
        <begin position="17"/>
        <end position="142"/>
    </location>
</feature>
<dbReference type="RefSeq" id="XP_003091230.2">
    <property type="nucleotide sequence ID" value="XM_003091182.2"/>
</dbReference>
<dbReference type="InParanoid" id="E3NK42"/>
<dbReference type="EMBL" id="DS268779">
    <property type="protein sequence ID" value="EFP01871.1"/>
    <property type="molecule type" value="Genomic_DNA"/>
</dbReference>